<gene>
    <name evidence="1" type="ORF">JCM9157_4831</name>
</gene>
<comment type="caution">
    <text evidence="1">The sequence shown here is derived from an EMBL/GenBank/DDBJ whole genome shotgun (WGS) entry which is preliminary data.</text>
</comment>
<keyword evidence="2" id="KW-1185">Reference proteome</keyword>
<accession>W4R0U9</accession>
<dbReference type="InterPro" id="IPR021617">
    <property type="entry name" value="DUF3231"/>
</dbReference>
<dbReference type="OrthoDB" id="1675670at2"/>
<proteinExistence type="predicted"/>
<protein>
    <recommendedName>
        <fullName evidence="3">DUF3231 family protein</fullName>
    </recommendedName>
</protein>
<sequence length="328" mass="37459">MGNHIDLTATEMGYLWSTYQAETMNYCILTYFNQIVEDDDIKRLNELTLDSSKENIEQMRSIFKLDDFPIPIGFTDLDVQKEAGQLYTDPFILFYQWFVGKGNLNYGSLAINTIAREDVFNFFEQFTSKALSLLNQSRKMLLTKGLWIRAPYIPPPRKVEFVKKESFLNGWFGDERPLAGIEIASIFYNLITNTIGHSLTKSFYQVTTKGEIQDYFKKGQEISEKHINILSKMLKKEDLFVPATWNAGVTDSTTPPFSEKLMLYFISFLNAQGLNNYGNAISNSIKRDVGADFSRLAAEVSAYGEEGIKLLIKNGWMEAPPQAPKNKK</sequence>
<dbReference type="STRING" id="1236973.JCM9157_4831"/>
<dbReference type="InterPro" id="IPR012347">
    <property type="entry name" value="Ferritin-like"/>
</dbReference>
<evidence type="ECO:0000313" key="1">
    <source>
        <dbReference type="EMBL" id="GAE37523.1"/>
    </source>
</evidence>
<dbReference type="EMBL" id="BAUV01000082">
    <property type="protein sequence ID" value="GAE37523.1"/>
    <property type="molecule type" value="Genomic_DNA"/>
</dbReference>
<organism evidence="1 2">
    <name type="scientific">Halalkalibacter akibai (strain ATCC 43226 / DSM 21942 / CIP 109018 / JCM 9157 / 1139)</name>
    <name type="common">Bacillus akibai</name>
    <dbReference type="NCBI Taxonomy" id="1236973"/>
    <lineage>
        <taxon>Bacteria</taxon>
        <taxon>Bacillati</taxon>
        <taxon>Bacillota</taxon>
        <taxon>Bacilli</taxon>
        <taxon>Bacillales</taxon>
        <taxon>Bacillaceae</taxon>
        <taxon>Halalkalibacter</taxon>
    </lineage>
</organism>
<dbReference type="Gene3D" id="1.20.1260.10">
    <property type="match status" value="2"/>
</dbReference>
<dbReference type="Proteomes" id="UP000018896">
    <property type="component" value="Unassembled WGS sequence"/>
</dbReference>
<dbReference type="RefSeq" id="WP_035668414.1">
    <property type="nucleotide sequence ID" value="NZ_BAUV01000082.1"/>
</dbReference>
<dbReference type="eggNOG" id="ENOG502Z85B">
    <property type="taxonomic scope" value="Bacteria"/>
</dbReference>
<evidence type="ECO:0000313" key="2">
    <source>
        <dbReference type="Proteomes" id="UP000018896"/>
    </source>
</evidence>
<dbReference type="Pfam" id="PF11553">
    <property type="entry name" value="DUF3231"/>
    <property type="match status" value="2"/>
</dbReference>
<name>W4R0U9_HALA3</name>
<evidence type="ECO:0008006" key="3">
    <source>
        <dbReference type="Google" id="ProtNLM"/>
    </source>
</evidence>
<reference evidence="1 2" key="1">
    <citation type="journal article" date="2014" name="Genome Announc.">
        <title>Draft Genome Sequences of Three Alkaliphilic Bacillus Strains, Bacillus wakoensis JCM 9140T, Bacillus akibai JCM 9157T, and Bacillus hemicellulosilyticus JCM 9152T.</title>
        <authorList>
            <person name="Yuki M."/>
            <person name="Oshima K."/>
            <person name="Suda W."/>
            <person name="Oshida Y."/>
            <person name="Kitamura K."/>
            <person name="Iida T."/>
            <person name="Hattori M."/>
            <person name="Ohkuma M."/>
        </authorList>
    </citation>
    <scope>NUCLEOTIDE SEQUENCE [LARGE SCALE GENOMIC DNA]</scope>
    <source>
        <strain evidence="1 2">JCM 9157</strain>
    </source>
</reference>
<dbReference type="AlphaFoldDB" id="W4R0U9"/>